<organism evidence="1">
    <name type="scientific">Zea mays</name>
    <name type="common">Maize</name>
    <dbReference type="NCBI Taxonomy" id="4577"/>
    <lineage>
        <taxon>Eukaryota</taxon>
        <taxon>Viridiplantae</taxon>
        <taxon>Streptophyta</taxon>
        <taxon>Embryophyta</taxon>
        <taxon>Tracheophyta</taxon>
        <taxon>Spermatophyta</taxon>
        <taxon>Magnoliopsida</taxon>
        <taxon>Liliopsida</taxon>
        <taxon>Poales</taxon>
        <taxon>Poaceae</taxon>
        <taxon>PACMAD clade</taxon>
        <taxon>Panicoideae</taxon>
        <taxon>Andropogonodae</taxon>
        <taxon>Andropogoneae</taxon>
        <taxon>Tripsacinae</taxon>
        <taxon>Zea</taxon>
    </lineage>
</organism>
<name>A0A1D6K9J0_MAIZE</name>
<accession>A0A1D6K9J0</accession>
<dbReference type="InParanoid" id="A0A1D6K9J0"/>
<gene>
    <name evidence="1" type="ORF">ZEAMMB73_Zm00001d030099</name>
</gene>
<proteinExistence type="predicted"/>
<reference evidence="1" key="1">
    <citation type="submission" date="2015-12" db="EMBL/GenBank/DDBJ databases">
        <title>Update maize B73 reference genome by single molecule sequencing technologies.</title>
        <authorList>
            <consortium name="Maize Genome Sequencing Project"/>
            <person name="Ware D."/>
        </authorList>
    </citation>
    <scope>NUCLEOTIDE SEQUENCE [LARGE SCALE GENOMIC DNA]</scope>
    <source>
        <tissue evidence="1">Seedling</tissue>
    </source>
</reference>
<dbReference type="AlphaFoldDB" id="A0A1D6K9J0"/>
<sequence>MLSFSGSTCQLGALSPMADPEVPASTSTSASMALFSLGTQTCAPPSLLLPRRAPSLQAPALDARPQAIVPVHLSAARTPMAASLAYLAQQPRRQFAQPRESPLRHALGVLDIMPQQACSSNPGSPPHRE</sequence>
<dbReference type="EMBL" id="CM007647">
    <property type="protein sequence ID" value="ONM00157.1"/>
    <property type="molecule type" value="Genomic_DNA"/>
</dbReference>
<evidence type="ECO:0000313" key="1">
    <source>
        <dbReference type="EMBL" id="ONM00157.1"/>
    </source>
</evidence>
<protein>
    <submittedName>
        <fullName evidence="1">Uncharacterized protein</fullName>
    </submittedName>
</protein>